<dbReference type="Gene3D" id="3.40.30.10">
    <property type="entry name" value="Glutaredoxin"/>
    <property type="match status" value="1"/>
</dbReference>
<dbReference type="InterPro" id="IPR012336">
    <property type="entry name" value="Thioredoxin-like_fold"/>
</dbReference>
<comment type="caution">
    <text evidence="2">The sequence shown here is derived from an EMBL/GenBank/DDBJ whole genome shotgun (WGS) entry which is preliminary data.</text>
</comment>
<evidence type="ECO:0000313" key="2">
    <source>
        <dbReference type="EMBL" id="MCU7613427.1"/>
    </source>
</evidence>
<dbReference type="PROSITE" id="PS51352">
    <property type="entry name" value="THIOREDOXIN_2"/>
    <property type="match status" value="1"/>
</dbReference>
<reference evidence="3" key="1">
    <citation type="submission" date="2023-07" db="EMBL/GenBank/DDBJ databases">
        <title>Chryseobacterium sp. GMJ5 Genome sequencing and assembly.</title>
        <authorList>
            <person name="Jung Y."/>
        </authorList>
    </citation>
    <scope>NUCLEOTIDE SEQUENCE [LARGE SCALE GENOMIC DNA]</scope>
    <source>
        <strain evidence="3">GMJ5</strain>
    </source>
</reference>
<protein>
    <submittedName>
        <fullName evidence="2">TlpA family protein disulfide reductase</fullName>
    </submittedName>
</protein>
<dbReference type="EMBL" id="JAOTEN010000001">
    <property type="protein sequence ID" value="MCU7613427.1"/>
    <property type="molecule type" value="Genomic_DNA"/>
</dbReference>
<dbReference type="CDD" id="cd02966">
    <property type="entry name" value="TlpA_like_family"/>
    <property type="match status" value="1"/>
</dbReference>
<dbReference type="InterPro" id="IPR013766">
    <property type="entry name" value="Thioredoxin_domain"/>
</dbReference>
<evidence type="ECO:0000259" key="1">
    <source>
        <dbReference type="PROSITE" id="PS51352"/>
    </source>
</evidence>
<organism evidence="2 3">
    <name type="scientific">Chryseobacterium gilvum</name>
    <dbReference type="NCBI Taxonomy" id="2976534"/>
    <lineage>
        <taxon>Bacteria</taxon>
        <taxon>Pseudomonadati</taxon>
        <taxon>Bacteroidota</taxon>
        <taxon>Flavobacteriia</taxon>
        <taxon>Flavobacteriales</taxon>
        <taxon>Weeksellaceae</taxon>
        <taxon>Chryseobacterium group</taxon>
        <taxon>Chryseobacterium</taxon>
    </lineage>
</organism>
<feature type="domain" description="Thioredoxin" evidence="1">
    <location>
        <begin position="31"/>
        <end position="199"/>
    </location>
</feature>
<proteinExistence type="predicted"/>
<accession>A0ABT2VWZ0</accession>
<dbReference type="Pfam" id="PF13905">
    <property type="entry name" value="Thioredoxin_8"/>
    <property type="match status" value="1"/>
</dbReference>
<keyword evidence="3" id="KW-1185">Reference proteome</keyword>
<dbReference type="SUPFAM" id="SSF52833">
    <property type="entry name" value="Thioredoxin-like"/>
    <property type="match status" value="1"/>
</dbReference>
<name>A0ABT2VWZ0_9FLAO</name>
<sequence>MTGNTVLNEAEYKNFKDSVSVKGKLTEKIALVFKKNDSTFVLPHVEVRSTNSVWHYFNDQIYFEQTFKKNINFTNLKIIRLNKRIDPAKPYFVSCWFVNCNPCTSEIPDLNNLQKEYKDKVNFIAVTFDKGDFLKQFLQKTPYHFIHLTDQKPLLEKMEISSYPTSFILDKNGNFIRFVSYHNAVSQMYTKKVLDQLEK</sequence>
<gene>
    <name evidence="2" type="ORF">N0B16_03160</name>
</gene>
<dbReference type="PANTHER" id="PTHR42852:SF13">
    <property type="entry name" value="PROTEIN DIPZ"/>
    <property type="match status" value="1"/>
</dbReference>
<dbReference type="RefSeq" id="WP_262989275.1">
    <property type="nucleotide sequence ID" value="NZ_JAOTEN010000001.1"/>
</dbReference>
<evidence type="ECO:0000313" key="3">
    <source>
        <dbReference type="Proteomes" id="UP001208114"/>
    </source>
</evidence>
<dbReference type="PANTHER" id="PTHR42852">
    <property type="entry name" value="THIOL:DISULFIDE INTERCHANGE PROTEIN DSBE"/>
    <property type="match status" value="1"/>
</dbReference>
<dbReference type="InterPro" id="IPR036249">
    <property type="entry name" value="Thioredoxin-like_sf"/>
</dbReference>
<dbReference type="InterPro" id="IPR050553">
    <property type="entry name" value="Thioredoxin_ResA/DsbE_sf"/>
</dbReference>
<dbReference type="Proteomes" id="UP001208114">
    <property type="component" value="Unassembled WGS sequence"/>
</dbReference>